<organism evidence="1 2">
    <name type="scientific">Planctopirus ephydatiae</name>
    <dbReference type="NCBI Taxonomy" id="2528019"/>
    <lineage>
        <taxon>Bacteria</taxon>
        <taxon>Pseudomonadati</taxon>
        <taxon>Planctomycetota</taxon>
        <taxon>Planctomycetia</taxon>
        <taxon>Planctomycetales</taxon>
        <taxon>Planctomycetaceae</taxon>
        <taxon>Planctopirus</taxon>
    </lineage>
</organism>
<reference evidence="1 2" key="1">
    <citation type="submission" date="2019-02" db="EMBL/GenBank/DDBJ databases">
        <title>Deep-cultivation of Planctomycetes and their phenomic and genomic characterization uncovers novel biology.</title>
        <authorList>
            <person name="Wiegand S."/>
            <person name="Jogler M."/>
            <person name="Boedeker C."/>
            <person name="Pinto D."/>
            <person name="Vollmers J."/>
            <person name="Rivas-Marin E."/>
            <person name="Kohn T."/>
            <person name="Peeters S.H."/>
            <person name="Heuer A."/>
            <person name="Rast P."/>
            <person name="Oberbeckmann S."/>
            <person name="Bunk B."/>
            <person name="Jeske O."/>
            <person name="Meyerdierks A."/>
            <person name="Storesund J.E."/>
            <person name="Kallscheuer N."/>
            <person name="Luecker S."/>
            <person name="Lage O.M."/>
            <person name="Pohl T."/>
            <person name="Merkel B.J."/>
            <person name="Hornburger P."/>
            <person name="Mueller R.-W."/>
            <person name="Bruemmer F."/>
            <person name="Labrenz M."/>
            <person name="Spormann A.M."/>
            <person name="Op den Camp H."/>
            <person name="Overmann J."/>
            <person name="Amann R."/>
            <person name="Jetten M.S.M."/>
            <person name="Mascher T."/>
            <person name="Medema M.H."/>
            <person name="Devos D.P."/>
            <person name="Kaster A.-K."/>
            <person name="Ovreas L."/>
            <person name="Rohde M."/>
            <person name="Galperin M.Y."/>
            <person name="Jogler C."/>
        </authorList>
    </citation>
    <scope>NUCLEOTIDE SEQUENCE [LARGE SCALE GENOMIC DNA]</scope>
    <source>
        <strain evidence="1 2">Spb1</strain>
    </source>
</reference>
<dbReference type="Proteomes" id="UP000315349">
    <property type="component" value="Chromosome"/>
</dbReference>
<name>A0A518GNW3_9PLAN</name>
<sequence>MSLTRTIKRSGRSFGGLVRVVSPKELKHPTVGQRLNMSNATPYAANELLYVTSVGDRLLIRTAART</sequence>
<evidence type="ECO:0000313" key="2">
    <source>
        <dbReference type="Proteomes" id="UP000315349"/>
    </source>
</evidence>
<dbReference type="EMBL" id="CP036299">
    <property type="protein sequence ID" value="QDV30219.1"/>
    <property type="molecule type" value="Genomic_DNA"/>
</dbReference>
<gene>
    <name evidence="1" type="ORF">Spb1_21470</name>
</gene>
<evidence type="ECO:0000313" key="1">
    <source>
        <dbReference type="EMBL" id="QDV30219.1"/>
    </source>
</evidence>
<accession>A0A518GNW3</accession>
<proteinExistence type="predicted"/>
<protein>
    <submittedName>
        <fullName evidence="1">Uncharacterized protein</fullName>
    </submittedName>
</protein>
<keyword evidence="2" id="KW-1185">Reference proteome</keyword>
<dbReference type="KEGG" id="peh:Spb1_21470"/>
<dbReference type="AlphaFoldDB" id="A0A518GNW3"/>